<dbReference type="Gene3D" id="2.40.30.170">
    <property type="match status" value="1"/>
</dbReference>
<dbReference type="SUPFAM" id="SSF111369">
    <property type="entry name" value="HlyD-like secretion proteins"/>
    <property type="match status" value="1"/>
</dbReference>
<dbReference type="Proteomes" id="UP000005324">
    <property type="component" value="Unassembled WGS sequence"/>
</dbReference>
<evidence type="ECO:0000259" key="6">
    <source>
        <dbReference type="Pfam" id="PF25989"/>
    </source>
</evidence>
<dbReference type="Gene3D" id="2.40.420.20">
    <property type="match status" value="1"/>
</dbReference>
<feature type="domain" description="Multidrug resistance protein MdtA-like barrel-sandwich hybrid" evidence="5">
    <location>
        <begin position="51"/>
        <end position="185"/>
    </location>
</feature>
<keyword evidence="2" id="KW-0175">Coiled coil</keyword>
<dbReference type="HOGENOM" id="CLU_018816_2_1_5"/>
<dbReference type="PANTHER" id="PTHR30158">
    <property type="entry name" value="ACRA/E-RELATED COMPONENT OF DRUG EFFLUX TRANSPORTER"/>
    <property type="match status" value="1"/>
</dbReference>
<dbReference type="AlphaFoldDB" id="D5RUL3"/>
<keyword evidence="3" id="KW-0732">Signal</keyword>
<feature type="chain" id="PRO_5012745474" evidence="3">
    <location>
        <begin position="16"/>
        <end position="372"/>
    </location>
</feature>
<evidence type="ECO:0000313" key="7">
    <source>
        <dbReference type="EMBL" id="EFH09009.1"/>
    </source>
</evidence>
<evidence type="ECO:0000259" key="5">
    <source>
        <dbReference type="Pfam" id="PF25917"/>
    </source>
</evidence>
<dbReference type="Pfam" id="PF25989">
    <property type="entry name" value="YknX_C"/>
    <property type="match status" value="1"/>
</dbReference>
<feature type="signal peptide" evidence="3">
    <location>
        <begin position="1"/>
        <end position="15"/>
    </location>
</feature>
<dbReference type="GO" id="GO:0005886">
    <property type="term" value="C:plasma membrane"/>
    <property type="evidence" value="ECO:0007669"/>
    <property type="project" value="TreeGrafter"/>
</dbReference>
<organism evidence="7 8">
    <name type="scientific">Pseudoroseomonas cervicalis ATCC 49957</name>
    <dbReference type="NCBI Taxonomy" id="525371"/>
    <lineage>
        <taxon>Bacteria</taxon>
        <taxon>Pseudomonadati</taxon>
        <taxon>Pseudomonadota</taxon>
        <taxon>Alphaproteobacteria</taxon>
        <taxon>Acetobacterales</taxon>
        <taxon>Roseomonadaceae</taxon>
        <taxon>Roseomonas</taxon>
    </lineage>
</organism>
<dbReference type="Gene3D" id="2.40.50.100">
    <property type="match status" value="1"/>
</dbReference>
<dbReference type="Pfam" id="PF25876">
    <property type="entry name" value="HH_MFP_RND"/>
    <property type="match status" value="1"/>
</dbReference>
<evidence type="ECO:0000313" key="8">
    <source>
        <dbReference type="Proteomes" id="UP000005324"/>
    </source>
</evidence>
<feature type="non-terminal residue" evidence="7">
    <location>
        <position position="372"/>
    </location>
</feature>
<dbReference type="InterPro" id="IPR006143">
    <property type="entry name" value="RND_pump_MFP"/>
</dbReference>
<dbReference type="Pfam" id="PF25917">
    <property type="entry name" value="BSH_RND"/>
    <property type="match status" value="1"/>
</dbReference>
<dbReference type="EMBL" id="ADVL01001011">
    <property type="protein sequence ID" value="EFH09009.1"/>
    <property type="molecule type" value="Genomic_DNA"/>
</dbReference>
<evidence type="ECO:0000259" key="4">
    <source>
        <dbReference type="Pfam" id="PF25876"/>
    </source>
</evidence>
<reference evidence="7 8" key="1">
    <citation type="submission" date="2010-04" db="EMBL/GenBank/DDBJ databases">
        <authorList>
            <person name="Qin X."/>
            <person name="Bachman B."/>
            <person name="Battles P."/>
            <person name="Bell A."/>
            <person name="Bess C."/>
            <person name="Bickham C."/>
            <person name="Chaboub L."/>
            <person name="Chen D."/>
            <person name="Coyle M."/>
            <person name="Deiros D.R."/>
            <person name="Dinh H."/>
            <person name="Forbes L."/>
            <person name="Fowler G."/>
            <person name="Francisco L."/>
            <person name="Fu Q."/>
            <person name="Gubbala S."/>
            <person name="Hale W."/>
            <person name="Han Y."/>
            <person name="Hemphill L."/>
            <person name="Highlander S.K."/>
            <person name="Hirani K."/>
            <person name="Hogues M."/>
            <person name="Jackson L."/>
            <person name="Jakkamsetti A."/>
            <person name="Javaid M."/>
            <person name="Jiang H."/>
            <person name="Korchina V."/>
            <person name="Kovar C."/>
            <person name="Lara F."/>
            <person name="Lee S."/>
            <person name="Mata R."/>
            <person name="Mathew T."/>
            <person name="Moen C."/>
            <person name="Morales K."/>
            <person name="Munidasa M."/>
            <person name="Nazareth L."/>
            <person name="Ngo R."/>
            <person name="Nguyen L."/>
            <person name="Okwuonu G."/>
            <person name="Ongeri F."/>
            <person name="Patil S."/>
            <person name="Petrosino J."/>
            <person name="Pham C."/>
            <person name="Pham P."/>
            <person name="Pu L.-L."/>
            <person name="Puazo M."/>
            <person name="Raj R."/>
            <person name="Reid J."/>
            <person name="Rouhana J."/>
            <person name="Saada N."/>
            <person name="Shang Y."/>
            <person name="Simmons D."/>
            <person name="Thornton R."/>
            <person name="Warren J."/>
            <person name="Weissenberger G."/>
            <person name="Zhang J."/>
            <person name="Zhang L."/>
            <person name="Zhou C."/>
            <person name="Zhu D."/>
            <person name="Muzny D."/>
            <person name="Worley K."/>
            <person name="Gibbs R."/>
        </authorList>
    </citation>
    <scope>NUCLEOTIDE SEQUENCE [LARGE SCALE GENOMIC DNA]</scope>
    <source>
        <strain evidence="7 8">ATCC 49957</strain>
    </source>
</reference>
<dbReference type="InterPro" id="IPR058637">
    <property type="entry name" value="YknX-like_C"/>
</dbReference>
<protein>
    <submittedName>
        <fullName evidence="7">Efflux transporter, RND family, MFP subunit</fullName>
    </submittedName>
</protein>
<evidence type="ECO:0000256" key="2">
    <source>
        <dbReference type="SAM" id="Coils"/>
    </source>
</evidence>
<dbReference type="PANTHER" id="PTHR30158:SF3">
    <property type="entry name" value="MULTIDRUG EFFLUX PUMP SUBUNIT ACRA-RELATED"/>
    <property type="match status" value="1"/>
</dbReference>
<feature type="coiled-coil region" evidence="2">
    <location>
        <begin position="91"/>
        <end position="118"/>
    </location>
</feature>
<dbReference type="InterPro" id="IPR058624">
    <property type="entry name" value="MdtA-like_HH"/>
</dbReference>
<dbReference type="Gene3D" id="1.10.287.470">
    <property type="entry name" value="Helix hairpin bin"/>
    <property type="match status" value="1"/>
</dbReference>
<dbReference type="InterPro" id="IPR058625">
    <property type="entry name" value="MdtA-like_BSH"/>
</dbReference>
<sequence length="372" mass="39406">MAALGLFLLAGPALAQMPGGGGPPAVGVAAVTRRPVTETNEFIGRVEAVQRVDLMARVTAFLEKREFTDGAEVKQGDLLFRLERGPYEAQLQIARASVAEAEAQLQNANITLSRAQALLNTVAGQRSTVDTALANQRSTQAQLLSAQAQQRQAQINLDYTEIRAPIAGRIGRAAVTEGNVVTPSSGALATIVSQDPMYVSFTVPMRTLTEVRARYAERGGLSAVQLRLRLPDGRMYAPVGQVNFVDIDVGRDTDSVLLRGTIPNPVTPGGFRELTANQIVSAVVEAVQPVQMLTVPRGAVLTDARGDFVYVIGAENKAERRAVKMGAQSTPELAVIQDGVREGESVIVDGLQRVRPGAPVSPTPADAPRGGA</sequence>
<dbReference type="GO" id="GO:0022857">
    <property type="term" value="F:transmembrane transporter activity"/>
    <property type="evidence" value="ECO:0007669"/>
    <property type="project" value="InterPro"/>
</dbReference>
<dbReference type="NCBIfam" id="TIGR01730">
    <property type="entry name" value="RND_mfp"/>
    <property type="match status" value="1"/>
</dbReference>
<comment type="caution">
    <text evidence="7">The sequence shown here is derived from an EMBL/GenBank/DDBJ whole genome shotgun (WGS) entry which is preliminary data.</text>
</comment>
<name>D5RUL3_9PROT</name>
<comment type="similarity">
    <text evidence="1">Belongs to the membrane fusion protein (MFP) (TC 8.A.1) family.</text>
</comment>
<proteinExistence type="inferred from homology"/>
<dbReference type="GO" id="GO:0046677">
    <property type="term" value="P:response to antibiotic"/>
    <property type="evidence" value="ECO:0007669"/>
    <property type="project" value="TreeGrafter"/>
</dbReference>
<keyword evidence="8" id="KW-1185">Reference proteome</keyword>
<evidence type="ECO:0000256" key="3">
    <source>
        <dbReference type="SAM" id="SignalP"/>
    </source>
</evidence>
<evidence type="ECO:0000256" key="1">
    <source>
        <dbReference type="ARBA" id="ARBA00009477"/>
    </source>
</evidence>
<accession>D5RUL3</accession>
<feature type="domain" description="YknX-like C-terminal permuted SH3-like" evidence="6">
    <location>
        <begin position="293"/>
        <end position="360"/>
    </location>
</feature>
<feature type="domain" description="Multidrug resistance protein MdtA-like alpha-helical hairpin" evidence="4">
    <location>
        <begin position="91"/>
        <end position="160"/>
    </location>
</feature>
<gene>
    <name evidence="7" type="ORF">HMPREF0731_4775</name>
</gene>